<evidence type="ECO:0000313" key="3">
    <source>
        <dbReference type="Proteomes" id="UP000198802"/>
    </source>
</evidence>
<feature type="compositionally biased region" description="Polar residues" evidence="1">
    <location>
        <begin position="19"/>
        <end position="28"/>
    </location>
</feature>
<gene>
    <name evidence="2" type="ORF">Ga0074812_13142</name>
</gene>
<evidence type="ECO:0000313" key="2">
    <source>
        <dbReference type="EMBL" id="CUU59744.1"/>
    </source>
</evidence>
<sequence>MGKSTPMDREAADRISRAAVNNPNSATALTGWDGRARDAADSNEGDDGPIWDDDDE</sequence>
<keyword evidence="3" id="KW-1185">Reference proteome</keyword>
<dbReference type="EMBL" id="FAOZ01000031">
    <property type="protein sequence ID" value="CUU59744.1"/>
    <property type="molecule type" value="Genomic_DNA"/>
</dbReference>
<feature type="compositionally biased region" description="Basic and acidic residues" evidence="1">
    <location>
        <begin position="1"/>
        <end position="16"/>
    </location>
</feature>
<dbReference type="Proteomes" id="UP000198802">
    <property type="component" value="Unassembled WGS sequence"/>
</dbReference>
<dbReference type="AlphaFoldDB" id="A0A0S4QVS5"/>
<feature type="region of interest" description="Disordered" evidence="1">
    <location>
        <begin position="1"/>
        <end position="56"/>
    </location>
</feature>
<reference evidence="3" key="1">
    <citation type="submission" date="2015-11" db="EMBL/GenBank/DDBJ databases">
        <authorList>
            <person name="Varghese N."/>
        </authorList>
    </citation>
    <scope>NUCLEOTIDE SEQUENCE [LARGE SCALE GENOMIC DNA]</scope>
    <source>
        <strain evidence="3">DSM 45899</strain>
    </source>
</reference>
<evidence type="ECO:0000256" key="1">
    <source>
        <dbReference type="SAM" id="MobiDB-lite"/>
    </source>
</evidence>
<protein>
    <submittedName>
        <fullName evidence="2">Uncharacterized protein</fullName>
    </submittedName>
</protein>
<feature type="compositionally biased region" description="Acidic residues" evidence="1">
    <location>
        <begin position="41"/>
        <end position="56"/>
    </location>
</feature>
<name>A0A0S4QVS5_9ACTN</name>
<dbReference type="RefSeq" id="WP_161934861.1">
    <property type="nucleotide sequence ID" value="NZ_FAOZ01000031.1"/>
</dbReference>
<accession>A0A0S4QVS5</accession>
<proteinExistence type="predicted"/>
<organism evidence="2 3">
    <name type="scientific">Parafrankia irregularis</name>
    <dbReference type="NCBI Taxonomy" id="795642"/>
    <lineage>
        <taxon>Bacteria</taxon>
        <taxon>Bacillati</taxon>
        <taxon>Actinomycetota</taxon>
        <taxon>Actinomycetes</taxon>
        <taxon>Frankiales</taxon>
        <taxon>Frankiaceae</taxon>
        <taxon>Parafrankia</taxon>
    </lineage>
</organism>